<evidence type="ECO:0000313" key="4">
    <source>
        <dbReference type="Proteomes" id="UP001156694"/>
    </source>
</evidence>
<accession>A0ABQ5VSH8</accession>
<feature type="signal peptide" evidence="1">
    <location>
        <begin position="1"/>
        <end position="18"/>
    </location>
</feature>
<dbReference type="Proteomes" id="UP001156694">
    <property type="component" value="Unassembled WGS sequence"/>
</dbReference>
<evidence type="ECO:0000259" key="2">
    <source>
        <dbReference type="Pfam" id="PF09832"/>
    </source>
</evidence>
<dbReference type="Pfam" id="PF09832">
    <property type="entry name" value="DUF2059"/>
    <property type="match status" value="1"/>
</dbReference>
<evidence type="ECO:0000313" key="3">
    <source>
        <dbReference type="EMBL" id="GLQ34284.1"/>
    </source>
</evidence>
<dbReference type="InterPro" id="IPR018637">
    <property type="entry name" value="DUF2059"/>
</dbReference>
<keyword evidence="4" id="KW-1185">Reference proteome</keyword>
<dbReference type="RefSeq" id="WP_284376003.1">
    <property type="nucleotide sequence ID" value="NZ_BSNN01000002.1"/>
</dbReference>
<name>A0ABQ5VSH8_9RHOB</name>
<reference evidence="4" key="1">
    <citation type="journal article" date="2019" name="Int. J. Syst. Evol. Microbiol.">
        <title>The Global Catalogue of Microorganisms (GCM) 10K type strain sequencing project: providing services to taxonomists for standard genome sequencing and annotation.</title>
        <authorList>
            <consortium name="The Broad Institute Genomics Platform"/>
            <consortium name="The Broad Institute Genome Sequencing Center for Infectious Disease"/>
            <person name="Wu L."/>
            <person name="Ma J."/>
        </authorList>
    </citation>
    <scope>NUCLEOTIDE SEQUENCE [LARGE SCALE GENOMIC DNA]</scope>
    <source>
        <strain evidence="4">NBRC 110140</strain>
    </source>
</reference>
<feature type="chain" id="PRO_5047482925" description="DUF2059 domain-containing protein" evidence="1">
    <location>
        <begin position="19"/>
        <end position="153"/>
    </location>
</feature>
<feature type="domain" description="DUF2059" evidence="2">
    <location>
        <begin position="95"/>
        <end position="141"/>
    </location>
</feature>
<organism evidence="3 4">
    <name type="scientific">Amylibacter marinus</name>
    <dbReference type="NCBI Taxonomy" id="1475483"/>
    <lineage>
        <taxon>Bacteria</taxon>
        <taxon>Pseudomonadati</taxon>
        <taxon>Pseudomonadota</taxon>
        <taxon>Alphaproteobacteria</taxon>
        <taxon>Rhodobacterales</taxon>
        <taxon>Paracoccaceae</taxon>
        <taxon>Amylibacter</taxon>
    </lineage>
</organism>
<protein>
    <recommendedName>
        <fullName evidence="2">DUF2059 domain-containing protein</fullName>
    </recommendedName>
</protein>
<keyword evidence="1" id="KW-0732">Signal</keyword>
<proteinExistence type="predicted"/>
<gene>
    <name evidence="3" type="ORF">GCM10007939_05670</name>
</gene>
<comment type="caution">
    <text evidence="3">The sequence shown here is derived from an EMBL/GenBank/DDBJ whole genome shotgun (WGS) entry which is preliminary data.</text>
</comment>
<evidence type="ECO:0000256" key="1">
    <source>
        <dbReference type="SAM" id="SignalP"/>
    </source>
</evidence>
<sequence length="153" mass="17186">MKSIALAATFLLSSPVFADTYEQRLAIATEYAHASVTDMDFPALIKQMYQPILDQANASGKQITPEQIASLQELYMDTFEAPMRDLLLKQDVVMAEVYTLEEITALHDFYQTTAGRSVMLKMPKLLEKQQPMIIGMITAKMPEVVPAIQEILK</sequence>
<dbReference type="EMBL" id="BSNN01000002">
    <property type="protein sequence ID" value="GLQ34284.1"/>
    <property type="molecule type" value="Genomic_DNA"/>
</dbReference>